<evidence type="ECO:0000256" key="2">
    <source>
        <dbReference type="ARBA" id="ARBA00022490"/>
    </source>
</evidence>
<keyword evidence="2" id="KW-0963">Cytoplasm</keyword>
<evidence type="ECO:0000313" key="7">
    <source>
        <dbReference type="Proteomes" id="UP000070444"/>
    </source>
</evidence>
<dbReference type="PANTHER" id="PTHR28511">
    <property type="entry name" value="ENDONUCLEASE V"/>
    <property type="match status" value="1"/>
</dbReference>
<evidence type="ECO:0000256" key="3">
    <source>
        <dbReference type="ARBA" id="ARBA00022722"/>
    </source>
</evidence>
<evidence type="ECO:0000256" key="1">
    <source>
        <dbReference type="ARBA" id="ARBA00004496"/>
    </source>
</evidence>
<dbReference type="GO" id="GO:0016891">
    <property type="term" value="F:RNA endonuclease activity producing 5'-phosphomonoesters, hydrolytic mechanism"/>
    <property type="evidence" value="ECO:0007669"/>
    <property type="project" value="TreeGrafter"/>
</dbReference>
<dbReference type="Proteomes" id="UP000070444">
    <property type="component" value="Unassembled WGS sequence"/>
</dbReference>
<evidence type="ECO:0000256" key="5">
    <source>
        <dbReference type="ARBA" id="ARBA00022801"/>
    </source>
</evidence>
<dbReference type="AlphaFoldDB" id="A0A137P0Z4"/>
<evidence type="ECO:0000313" key="6">
    <source>
        <dbReference type="EMBL" id="KXN68539.1"/>
    </source>
</evidence>
<gene>
    <name evidence="6" type="ORF">CONCODRAFT_18926</name>
</gene>
<dbReference type="OrthoDB" id="20018at2759"/>
<accession>A0A137P0Z4</accession>
<dbReference type="EMBL" id="KQ964571">
    <property type="protein sequence ID" value="KXN68539.1"/>
    <property type="molecule type" value="Genomic_DNA"/>
</dbReference>
<dbReference type="GO" id="GO:0003727">
    <property type="term" value="F:single-stranded RNA binding"/>
    <property type="evidence" value="ECO:0007669"/>
    <property type="project" value="TreeGrafter"/>
</dbReference>
<dbReference type="PANTHER" id="PTHR28511:SF1">
    <property type="entry name" value="ENDONUCLEASE V"/>
    <property type="match status" value="1"/>
</dbReference>
<dbReference type="HAMAP" id="MF_00801">
    <property type="entry name" value="Endonuclease_5"/>
    <property type="match status" value="1"/>
</dbReference>
<keyword evidence="5" id="KW-0378">Hydrolase</keyword>
<sequence>MTDSSSAVNLEELKNKWREEQLHLQTKLVLNDDELSFSWCEDEQNFKNLNLIGGVDLSFHPTDPQLACANLVILNYPELKVIHKEFSWVQLTQPYISGYLAFREVNPLKQLIDKLRENSPSLVPQVIFVDGNGIYHPMKMGLASHLGVIADIPTIGVSKNYLYFDDMNISNDGIKEKLKRFESTKEYVELVGKSGFIYGAALKPKLELVNPIFVSIGHKASLSTTIKLVMSTSLFRIPEPTRQADLISRQLIRDLIKEEQSKIN</sequence>
<dbReference type="OMA" id="NACAHTL"/>
<dbReference type="InterPro" id="IPR007581">
    <property type="entry name" value="Endonuclease-V"/>
</dbReference>
<organism evidence="6 7">
    <name type="scientific">Conidiobolus coronatus (strain ATCC 28846 / CBS 209.66 / NRRL 28638)</name>
    <name type="common">Delacroixia coronata</name>
    <dbReference type="NCBI Taxonomy" id="796925"/>
    <lineage>
        <taxon>Eukaryota</taxon>
        <taxon>Fungi</taxon>
        <taxon>Fungi incertae sedis</taxon>
        <taxon>Zoopagomycota</taxon>
        <taxon>Entomophthoromycotina</taxon>
        <taxon>Entomophthoromycetes</taxon>
        <taxon>Entomophthorales</taxon>
        <taxon>Ancylistaceae</taxon>
        <taxon>Conidiobolus</taxon>
    </lineage>
</organism>
<dbReference type="Pfam" id="PF04493">
    <property type="entry name" value="Endonuclease_5"/>
    <property type="match status" value="1"/>
</dbReference>
<keyword evidence="3" id="KW-0540">Nuclease</keyword>
<dbReference type="GO" id="GO:0006281">
    <property type="term" value="P:DNA repair"/>
    <property type="evidence" value="ECO:0007669"/>
    <property type="project" value="InterPro"/>
</dbReference>
<evidence type="ECO:0000256" key="4">
    <source>
        <dbReference type="ARBA" id="ARBA00022759"/>
    </source>
</evidence>
<dbReference type="GO" id="GO:0005737">
    <property type="term" value="C:cytoplasm"/>
    <property type="evidence" value="ECO:0007669"/>
    <property type="project" value="UniProtKB-SubCell"/>
</dbReference>
<dbReference type="Gene3D" id="3.30.2170.10">
    <property type="entry name" value="archaeoglobus fulgidus dsm 4304 superfamily"/>
    <property type="match status" value="1"/>
</dbReference>
<keyword evidence="7" id="KW-1185">Reference proteome</keyword>
<protein>
    <submittedName>
        <fullName evidence="6">Endonuclease V</fullName>
    </submittedName>
</protein>
<dbReference type="STRING" id="796925.A0A137P0Z4"/>
<dbReference type="CDD" id="cd06559">
    <property type="entry name" value="Endonuclease_V"/>
    <property type="match status" value="1"/>
</dbReference>
<name>A0A137P0Z4_CONC2</name>
<dbReference type="GO" id="GO:0005730">
    <property type="term" value="C:nucleolus"/>
    <property type="evidence" value="ECO:0007669"/>
    <property type="project" value="TreeGrafter"/>
</dbReference>
<reference evidence="6 7" key="1">
    <citation type="journal article" date="2015" name="Genome Biol. Evol.">
        <title>Phylogenomic analyses indicate that early fungi evolved digesting cell walls of algal ancestors of land plants.</title>
        <authorList>
            <person name="Chang Y."/>
            <person name="Wang S."/>
            <person name="Sekimoto S."/>
            <person name="Aerts A.L."/>
            <person name="Choi C."/>
            <person name="Clum A."/>
            <person name="LaButti K.M."/>
            <person name="Lindquist E.A."/>
            <person name="Yee Ngan C."/>
            <person name="Ohm R.A."/>
            <person name="Salamov A.A."/>
            <person name="Grigoriev I.V."/>
            <person name="Spatafora J.W."/>
            <person name="Berbee M.L."/>
        </authorList>
    </citation>
    <scope>NUCLEOTIDE SEQUENCE [LARGE SCALE GENOMIC DNA]</scope>
    <source>
        <strain evidence="6 7">NRRL 28638</strain>
    </source>
</reference>
<keyword evidence="4 6" id="KW-0255">Endonuclease</keyword>
<comment type="subcellular location">
    <subcellularLocation>
        <location evidence="1">Cytoplasm</location>
    </subcellularLocation>
</comment>
<proteinExistence type="inferred from homology"/>